<gene>
    <name evidence="2" type="ORF">CWC05_02825</name>
</gene>
<keyword evidence="1" id="KW-0472">Membrane</keyword>
<accession>A0A5S3Z935</accession>
<reference evidence="2 3" key="1">
    <citation type="submission" date="2017-12" db="EMBL/GenBank/DDBJ databases">
        <authorList>
            <person name="Paulsen S."/>
            <person name="Gram L.K."/>
        </authorList>
    </citation>
    <scope>NUCLEOTIDE SEQUENCE [LARGE SCALE GENOMIC DNA]</scope>
    <source>
        <strain evidence="2 3">S2897</strain>
    </source>
</reference>
<dbReference type="Proteomes" id="UP000305874">
    <property type="component" value="Unassembled WGS sequence"/>
</dbReference>
<protein>
    <submittedName>
        <fullName evidence="2">Uncharacterized protein</fullName>
    </submittedName>
</protein>
<keyword evidence="1" id="KW-0812">Transmembrane</keyword>
<sequence length="144" mass="16043">MRWAKLKTGIIIVLVTLISEAIRLHTGLPITIIDIVVLPITCLLIYCMKYYRSPFSKIYKGTDNHLQQTPLQLIGFLLFTISLAAMGSWIAWLGIQAPLQYFSGVKGDAHGYTLIQVGGLVALYSTWGALVFLFRLVSLRNKSA</sequence>
<reference evidence="3" key="2">
    <citation type="submission" date="2019-06" db="EMBL/GenBank/DDBJ databases">
        <title>Co-occurence of chitin degradation, pigmentation and bioactivity in marine Pseudoalteromonas.</title>
        <authorList>
            <person name="Sonnenschein E.C."/>
            <person name="Bech P.K."/>
        </authorList>
    </citation>
    <scope>NUCLEOTIDE SEQUENCE [LARGE SCALE GENOMIC DNA]</scope>
    <source>
        <strain evidence="3">S2897</strain>
    </source>
</reference>
<dbReference type="EMBL" id="PNCG01000002">
    <property type="protein sequence ID" value="TMP88385.1"/>
    <property type="molecule type" value="Genomic_DNA"/>
</dbReference>
<feature type="transmembrane region" description="Helical" evidence="1">
    <location>
        <begin position="71"/>
        <end position="95"/>
    </location>
</feature>
<proteinExistence type="predicted"/>
<feature type="transmembrane region" description="Helical" evidence="1">
    <location>
        <begin position="31"/>
        <end position="51"/>
    </location>
</feature>
<comment type="caution">
    <text evidence="2">The sequence shown here is derived from an EMBL/GenBank/DDBJ whole genome shotgun (WGS) entry which is preliminary data.</text>
</comment>
<evidence type="ECO:0000313" key="3">
    <source>
        <dbReference type="Proteomes" id="UP000305874"/>
    </source>
</evidence>
<evidence type="ECO:0000256" key="1">
    <source>
        <dbReference type="SAM" id="Phobius"/>
    </source>
</evidence>
<dbReference type="AlphaFoldDB" id="A0A5S3Z935"/>
<name>A0A5S3Z935_9GAMM</name>
<dbReference type="RefSeq" id="WP_138547302.1">
    <property type="nucleotide sequence ID" value="NZ_PNCG01000002.1"/>
</dbReference>
<evidence type="ECO:0000313" key="2">
    <source>
        <dbReference type="EMBL" id="TMP88385.1"/>
    </source>
</evidence>
<feature type="transmembrane region" description="Helical" evidence="1">
    <location>
        <begin position="115"/>
        <end position="137"/>
    </location>
</feature>
<organism evidence="2 3">
    <name type="scientific">Pseudoalteromonas ruthenica</name>
    <dbReference type="NCBI Taxonomy" id="151081"/>
    <lineage>
        <taxon>Bacteria</taxon>
        <taxon>Pseudomonadati</taxon>
        <taxon>Pseudomonadota</taxon>
        <taxon>Gammaproteobacteria</taxon>
        <taxon>Alteromonadales</taxon>
        <taxon>Pseudoalteromonadaceae</taxon>
        <taxon>Pseudoalteromonas</taxon>
    </lineage>
</organism>
<keyword evidence="1" id="KW-1133">Transmembrane helix</keyword>